<dbReference type="InParanoid" id="W5NKA0"/>
<keyword evidence="3" id="KW-1185">Reference proteome</keyword>
<feature type="region of interest" description="Disordered" evidence="1">
    <location>
        <begin position="63"/>
        <end position="85"/>
    </location>
</feature>
<evidence type="ECO:0000313" key="3">
    <source>
        <dbReference type="Proteomes" id="UP000018468"/>
    </source>
</evidence>
<dbReference type="Bgee" id="ENSLOCG00000017040">
    <property type="expression patterns" value="Expressed in muscle tissue and 13 other cell types or tissues"/>
</dbReference>
<dbReference type="EMBL" id="AHAT01026520">
    <property type="status" value="NOT_ANNOTATED_CDS"/>
    <property type="molecule type" value="Genomic_DNA"/>
</dbReference>
<reference evidence="2" key="3">
    <citation type="submission" date="2025-09" db="UniProtKB">
        <authorList>
            <consortium name="Ensembl"/>
        </authorList>
    </citation>
    <scope>IDENTIFICATION</scope>
</reference>
<feature type="compositionally biased region" description="Basic and acidic residues" evidence="1">
    <location>
        <begin position="63"/>
        <end position="72"/>
    </location>
</feature>
<dbReference type="Proteomes" id="UP000018468">
    <property type="component" value="Linkage group LG1"/>
</dbReference>
<accession>W5NKA0</accession>
<sequence length="85" mass="9357">MGVTSVTSQGWQLPTQQVCLLDPASGALRTVTVPFHLALSDKKSERARDMHLLKRLNALLKTRDAQPGERENSALSTPARKMCKV</sequence>
<dbReference type="STRING" id="7918.ENSLOCP00000021059"/>
<dbReference type="AlphaFoldDB" id="W5NKA0"/>
<proteinExistence type="predicted"/>
<reference evidence="2" key="2">
    <citation type="submission" date="2025-08" db="UniProtKB">
        <authorList>
            <consortium name="Ensembl"/>
        </authorList>
    </citation>
    <scope>IDENTIFICATION</scope>
</reference>
<evidence type="ECO:0000256" key="1">
    <source>
        <dbReference type="SAM" id="MobiDB-lite"/>
    </source>
</evidence>
<protein>
    <submittedName>
        <fullName evidence="2">Uncharacterized protein</fullName>
    </submittedName>
</protein>
<dbReference type="eggNOG" id="KOG2727">
    <property type="taxonomic scope" value="Eukaryota"/>
</dbReference>
<reference evidence="3" key="1">
    <citation type="submission" date="2011-12" db="EMBL/GenBank/DDBJ databases">
        <title>The Draft Genome of Lepisosteus oculatus.</title>
        <authorList>
            <consortium name="The Broad Institute Genome Assembly &amp; Analysis Group"/>
            <consortium name="Computational R&amp;D Group"/>
            <consortium name="and Sequencing Platform"/>
            <person name="Di Palma F."/>
            <person name="Alfoldi J."/>
            <person name="Johnson J."/>
            <person name="Berlin A."/>
            <person name="Gnerre S."/>
            <person name="Jaffe D."/>
            <person name="MacCallum I."/>
            <person name="Young S."/>
            <person name="Walker B.J."/>
            <person name="Lander E.S."/>
            <person name="Lindblad-Toh K."/>
        </authorList>
    </citation>
    <scope>NUCLEOTIDE SEQUENCE [LARGE SCALE GENOMIC DNA]</scope>
</reference>
<dbReference type="HOGENOM" id="CLU_2512050_0_0_1"/>
<evidence type="ECO:0000313" key="2">
    <source>
        <dbReference type="Ensembl" id="ENSLOCP00000021059.1"/>
    </source>
</evidence>
<name>W5NKA0_LEPOC</name>
<dbReference type="Ensembl" id="ENSLOCT00000021095.1">
    <property type="protein sequence ID" value="ENSLOCP00000021059.1"/>
    <property type="gene ID" value="ENSLOCG00000017040.1"/>
</dbReference>
<organism evidence="2 3">
    <name type="scientific">Lepisosteus oculatus</name>
    <name type="common">Spotted gar</name>
    <dbReference type="NCBI Taxonomy" id="7918"/>
    <lineage>
        <taxon>Eukaryota</taxon>
        <taxon>Metazoa</taxon>
        <taxon>Chordata</taxon>
        <taxon>Craniata</taxon>
        <taxon>Vertebrata</taxon>
        <taxon>Euteleostomi</taxon>
        <taxon>Actinopterygii</taxon>
        <taxon>Neopterygii</taxon>
        <taxon>Holostei</taxon>
        <taxon>Semionotiformes</taxon>
        <taxon>Lepisosteidae</taxon>
        <taxon>Lepisosteus</taxon>
    </lineage>
</organism>